<comment type="caution">
    <text evidence="2">The sequence shown here is derived from an EMBL/GenBank/DDBJ whole genome shotgun (WGS) entry which is preliminary data.</text>
</comment>
<gene>
    <name evidence="2" type="ORF">QR685DRAFT_538448</name>
</gene>
<keyword evidence="3" id="KW-1185">Reference proteome</keyword>
<organism evidence="2 3">
    <name type="scientific">Neurospora intermedia</name>
    <dbReference type="NCBI Taxonomy" id="5142"/>
    <lineage>
        <taxon>Eukaryota</taxon>
        <taxon>Fungi</taxon>
        <taxon>Dikarya</taxon>
        <taxon>Ascomycota</taxon>
        <taxon>Pezizomycotina</taxon>
        <taxon>Sordariomycetes</taxon>
        <taxon>Sordariomycetidae</taxon>
        <taxon>Sordariales</taxon>
        <taxon>Sordariaceae</taxon>
        <taxon>Neurospora</taxon>
    </lineage>
</organism>
<name>A0ABR3CY22_NEUIN</name>
<reference evidence="2 3" key="1">
    <citation type="submission" date="2023-09" db="EMBL/GenBank/DDBJ databases">
        <title>Multi-omics analysis of a traditional fermented food reveals byproduct-associated fungal strains for waste-to-food upcycling.</title>
        <authorList>
            <consortium name="Lawrence Berkeley National Laboratory"/>
            <person name="Rekdal V.M."/>
            <person name="Villalobos-Escobedo J.M."/>
            <person name="Rodriguez-Valeron N."/>
            <person name="Garcia M.O."/>
            <person name="Vasquez D.P."/>
            <person name="Damayanti I."/>
            <person name="Sorensen P.M."/>
            <person name="Baidoo E.E."/>
            <person name="De Carvalho A.C."/>
            <person name="Riley R."/>
            <person name="Lipzen A."/>
            <person name="He G."/>
            <person name="Yan M."/>
            <person name="Haridas S."/>
            <person name="Daum C."/>
            <person name="Yoshinaga Y."/>
            <person name="Ng V."/>
            <person name="Grigoriev I.V."/>
            <person name="Munk R."/>
            <person name="Nuraida L."/>
            <person name="Wijaya C.H."/>
            <person name="Morales P.-C."/>
            <person name="Keasling J.D."/>
        </authorList>
    </citation>
    <scope>NUCLEOTIDE SEQUENCE [LARGE SCALE GENOMIC DNA]</scope>
    <source>
        <strain evidence="2 3">FGSC 2613</strain>
    </source>
</reference>
<feature type="compositionally biased region" description="Polar residues" evidence="1">
    <location>
        <begin position="34"/>
        <end position="45"/>
    </location>
</feature>
<accession>A0ABR3CY22</accession>
<feature type="compositionally biased region" description="Polar residues" evidence="1">
    <location>
        <begin position="1"/>
        <end position="12"/>
    </location>
</feature>
<feature type="non-terminal residue" evidence="2">
    <location>
        <position position="152"/>
    </location>
</feature>
<feature type="region of interest" description="Disordered" evidence="1">
    <location>
        <begin position="1"/>
        <end position="105"/>
    </location>
</feature>
<protein>
    <submittedName>
        <fullName evidence="2">Uncharacterized protein</fullName>
    </submittedName>
</protein>
<proteinExistence type="predicted"/>
<evidence type="ECO:0000256" key="1">
    <source>
        <dbReference type="SAM" id="MobiDB-lite"/>
    </source>
</evidence>
<dbReference type="Proteomes" id="UP001451303">
    <property type="component" value="Unassembled WGS sequence"/>
</dbReference>
<feature type="compositionally biased region" description="Low complexity" evidence="1">
    <location>
        <begin position="54"/>
        <end position="89"/>
    </location>
</feature>
<evidence type="ECO:0000313" key="2">
    <source>
        <dbReference type="EMBL" id="KAL0465329.1"/>
    </source>
</evidence>
<dbReference type="EMBL" id="JAVLET010000017">
    <property type="protein sequence ID" value="KAL0465329.1"/>
    <property type="molecule type" value="Genomic_DNA"/>
</dbReference>
<sequence length="152" mass="16629">MGFWTSPSSSLEYNPDYQPLHVMRPCPDTGCLKRNQSNNLTPTSRTKVKMAGDKGNSNNNNNNKGSSKGQSSNAQGNNSSGGKSSASSNVTEFSKINPGQPMSDYEYLKPWGGKKGFMLSYGIKPTPEGFEEARDLIDQMREESGFGKSPYR</sequence>
<evidence type="ECO:0000313" key="3">
    <source>
        <dbReference type="Proteomes" id="UP001451303"/>
    </source>
</evidence>